<dbReference type="AlphaFoldDB" id="A0A9E4TVU7"/>
<gene>
    <name evidence="1" type="ORF">JAY77_18895</name>
</gene>
<evidence type="ECO:0000313" key="2">
    <source>
        <dbReference type="Proteomes" id="UP000886674"/>
    </source>
</evidence>
<name>A0A9E4TVU7_9GAMM</name>
<protein>
    <submittedName>
        <fullName evidence="1">Uncharacterized protein</fullName>
    </submittedName>
</protein>
<accession>A0A9E4TVU7</accession>
<dbReference type="Proteomes" id="UP000886674">
    <property type="component" value="Unassembled WGS sequence"/>
</dbReference>
<sequence length="62" mass="7155">MDLVERLHRLSECRRLGLRILKLRRVDFAVIALADTTSVEDVVPNLWYPEGRPSSMLILAHL</sequence>
<evidence type="ECO:0000313" key="1">
    <source>
        <dbReference type="EMBL" id="MCG7980203.1"/>
    </source>
</evidence>
<dbReference type="EMBL" id="JAEPCR010000108">
    <property type="protein sequence ID" value="MCG7980203.1"/>
    <property type="molecule type" value="Genomic_DNA"/>
</dbReference>
<proteinExistence type="predicted"/>
<organism evidence="1 2">
    <name type="scientific">Candidatus Thiodiazotropha taylori</name>
    <dbReference type="NCBI Taxonomy" id="2792791"/>
    <lineage>
        <taxon>Bacteria</taxon>
        <taxon>Pseudomonadati</taxon>
        <taxon>Pseudomonadota</taxon>
        <taxon>Gammaproteobacteria</taxon>
        <taxon>Chromatiales</taxon>
        <taxon>Sedimenticolaceae</taxon>
        <taxon>Candidatus Thiodiazotropha</taxon>
    </lineage>
</organism>
<comment type="caution">
    <text evidence="1">The sequence shown here is derived from an EMBL/GenBank/DDBJ whole genome shotgun (WGS) entry which is preliminary data.</text>
</comment>
<reference evidence="1" key="1">
    <citation type="journal article" date="2021" name="Proc. Natl. Acad. Sci. U.S.A.">
        <title>Global biogeography of chemosynthetic symbionts reveals both localized and globally distributed symbiont groups. .</title>
        <authorList>
            <person name="Osvatic J.T."/>
            <person name="Wilkins L.G.E."/>
            <person name="Leibrecht L."/>
            <person name="Leray M."/>
            <person name="Zauner S."/>
            <person name="Polzin J."/>
            <person name="Camacho Y."/>
            <person name="Gros O."/>
            <person name="van Gils J.A."/>
            <person name="Eisen J.A."/>
            <person name="Petersen J.M."/>
            <person name="Yuen B."/>
        </authorList>
    </citation>
    <scope>NUCLEOTIDE SEQUENCE</scope>
    <source>
        <strain evidence="1">MAGclacostrist055</strain>
    </source>
</reference>